<evidence type="ECO:0000313" key="2">
    <source>
        <dbReference type="Proteomes" id="UP000268048"/>
    </source>
</evidence>
<name>A0A3G7TP41_9PSED</name>
<dbReference type="Proteomes" id="UP000268048">
    <property type="component" value="Chromosome"/>
</dbReference>
<sequence>MTRIAIAAGGVSSTVDVRRPRFSTLWKAYTEVGLKDSVSVYQLVGGEVEAHRAAKPAAYANACALRLSRAFNYGGYKIPKGTIIKETPIYRLRGGDDLPYIMKVEGFFAFLKNNWKAPDHEVKPNNLSFINGKQGVLVMVISGWNDATGHATLWDGKNTGDGSDYHRLDSHTYDDPRVKLEVINFWELKG</sequence>
<dbReference type="InterPro" id="IPR025562">
    <property type="entry name" value="Tae4"/>
</dbReference>
<dbReference type="EMBL" id="CP027753">
    <property type="protein sequence ID" value="AZE48601.1"/>
    <property type="molecule type" value="Genomic_DNA"/>
</dbReference>
<evidence type="ECO:0000313" key="1">
    <source>
        <dbReference type="EMBL" id="AZE48601.1"/>
    </source>
</evidence>
<dbReference type="Gene3D" id="3.90.1720.70">
    <property type="match status" value="1"/>
</dbReference>
<evidence type="ECO:0008006" key="3">
    <source>
        <dbReference type="Google" id="ProtNLM"/>
    </source>
</evidence>
<accession>A0A3G7TP41</accession>
<dbReference type="Pfam" id="PF14113">
    <property type="entry name" value="Tae4"/>
    <property type="match status" value="1"/>
</dbReference>
<gene>
    <name evidence="1" type="ORF">C4K04_2929</name>
</gene>
<dbReference type="RefSeq" id="WP_124320526.1">
    <property type="nucleotide sequence ID" value="NZ_CP027753.1"/>
</dbReference>
<reference evidence="1 2" key="1">
    <citation type="submission" date="2018-03" db="EMBL/GenBank/DDBJ databases">
        <title>Diversity of phytobeneficial traits revealed by whole-genome analysis of worldwide-isolated phenazine-producing Pseudomonas spp.</title>
        <authorList>
            <person name="Biessy A."/>
            <person name="Novinscak A."/>
            <person name="Blom J."/>
            <person name="Leger G."/>
            <person name="Thomashow L.S."/>
            <person name="Cazorla F.M."/>
            <person name="Josic D."/>
            <person name="Filion M."/>
        </authorList>
    </citation>
    <scope>NUCLEOTIDE SEQUENCE [LARGE SCALE GENOMIC DNA]</scope>
    <source>
        <strain evidence="1 2">B25</strain>
    </source>
</reference>
<proteinExistence type="predicted"/>
<organism evidence="1 2">
    <name type="scientific">Pseudomonas chlororaphis</name>
    <dbReference type="NCBI Taxonomy" id="587753"/>
    <lineage>
        <taxon>Bacteria</taxon>
        <taxon>Pseudomonadati</taxon>
        <taxon>Pseudomonadota</taxon>
        <taxon>Gammaproteobacteria</taxon>
        <taxon>Pseudomonadales</taxon>
        <taxon>Pseudomonadaceae</taxon>
        <taxon>Pseudomonas</taxon>
    </lineage>
</organism>
<protein>
    <recommendedName>
        <fullName evidence="3">Type VI secretion system (T6SS), amidase effector protein 4</fullName>
    </recommendedName>
</protein>
<dbReference type="AlphaFoldDB" id="A0A3G7TP41"/>